<dbReference type="InterPro" id="IPR044068">
    <property type="entry name" value="CB"/>
</dbReference>
<organism evidence="7 8">
    <name type="scientific">Clostridium beijerinckii</name>
    <name type="common">Clostridium MP</name>
    <dbReference type="NCBI Taxonomy" id="1520"/>
    <lineage>
        <taxon>Bacteria</taxon>
        <taxon>Bacillati</taxon>
        <taxon>Bacillota</taxon>
        <taxon>Clostridia</taxon>
        <taxon>Eubacteriales</taxon>
        <taxon>Clostridiaceae</taxon>
        <taxon>Clostridium</taxon>
    </lineage>
</organism>
<evidence type="ECO:0000313" key="8">
    <source>
        <dbReference type="Proteomes" id="UP000190959"/>
    </source>
</evidence>
<reference evidence="7 8" key="1">
    <citation type="submission" date="2017-02" db="EMBL/GenBank/DDBJ databases">
        <title>Genome sequence of Clostridium beijerinckii Br21.</title>
        <authorList>
            <person name="Fonseca B.C."/>
            <person name="Guazzaroni M.E."/>
            <person name="Riano-Pachon D.M."/>
            <person name="Reginatto V."/>
        </authorList>
    </citation>
    <scope>NUCLEOTIDE SEQUENCE [LARGE SCALE GENOMIC DNA]</scope>
    <source>
        <strain evidence="7 8">Br21</strain>
    </source>
</reference>
<comment type="caution">
    <text evidence="7">The sequence shown here is derived from an EMBL/GenBank/DDBJ whole genome shotgun (WGS) entry which is preliminary data.</text>
</comment>
<evidence type="ECO:0000256" key="2">
    <source>
        <dbReference type="ARBA" id="ARBA00023125"/>
    </source>
</evidence>
<dbReference type="InterPro" id="IPR013762">
    <property type="entry name" value="Integrase-like_cat_sf"/>
</dbReference>
<dbReference type="PANTHER" id="PTHR30349:SF41">
    <property type="entry name" value="INTEGRASE_RECOMBINASE PROTEIN MJ0367-RELATED"/>
    <property type="match status" value="1"/>
</dbReference>
<dbReference type="GO" id="GO:0003677">
    <property type="term" value="F:DNA binding"/>
    <property type="evidence" value="ECO:0007669"/>
    <property type="project" value="UniProtKB-UniRule"/>
</dbReference>
<dbReference type="InterPro" id="IPR002104">
    <property type="entry name" value="Integrase_catalytic"/>
</dbReference>
<evidence type="ECO:0000313" key="7">
    <source>
        <dbReference type="EMBL" id="OOP70698.1"/>
    </source>
</evidence>
<sequence>MRQTIQMKKTNKNKTFDQGYDEFILNCRVRNLSLETIKHYDSTMMTIYKFIPPKTPIKDITIDVVNNFILSCKSNLNVKDVTINTYLRGLRAVMYYFMKLGYLDEFKITNIKFDKHIIETYTDSELKLLLRKPNIKKCSFTEYRSWILVNFLLGTGCRVGSLVEIRNRDIDFENAVVSLNVTKNRKPLLIPLSNTLVEVLKEYMSIRSGEENDYLFCTAYGEKANRQTISVNVNNYNRKCGVMKTGLHRFRHTFAKKWINSGGDIFRLQKILGHSSLDVVRNYVNMFTNDLQENFNSFSPLESIARDKSFIKLRHK</sequence>
<evidence type="ECO:0000256" key="4">
    <source>
        <dbReference type="PROSITE-ProRule" id="PRU01248"/>
    </source>
</evidence>
<feature type="domain" description="Core-binding (CB)" evidence="6">
    <location>
        <begin position="14"/>
        <end position="98"/>
    </location>
</feature>
<keyword evidence="2 4" id="KW-0238">DNA-binding</keyword>
<dbReference type="EMBL" id="MWMH01000013">
    <property type="protein sequence ID" value="OOP70698.1"/>
    <property type="molecule type" value="Genomic_DNA"/>
</dbReference>
<dbReference type="SUPFAM" id="SSF56349">
    <property type="entry name" value="DNA breaking-rejoining enzymes"/>
    <property type="match status" value="1"/>
</dbReference>
<dbReference type="PROSITE" id="PS51898">
    <property type="entry name" value="TYR_RECOMBINASE"/>
    <property type="match status" value="1"/>
</dbReference>
<dbReference type="Gene3D" id="1.10.443.10">
    <property type="entry name" value="Intergrase catalytic core"/>
    <property type="match status" value="1"/>
</dbReference>
<dbReference type="InterPro" id="IPR025269">
    <property type="entry name" value="SAM-like_dom"/>
</dbReference>
<dbReference type="GO" id="GO:0006310">
    <property type="term" value="P:DNA recombination"/>
    <property type="evidence" value="ECO:0007669"/>
    <property type="project" value="UniProtKB-KW"/>
</dbReference>
<dbReference type="Pfam" id="PF00589">
    <property type="entry name" value="Phage_integrase"/>
    <property type="match status" value="1"/>
</dbReference>
<dbReference type="Gene3D" id="1.10.150.130">
    <property type="match status" value="1"/>
</dbReference>
<dbReference type="AlphaFoldDB" id="A0A1S9MZJ4"/>
<evidence type="ECO:0000259" key="5">
    <source>
        <dbReference type="PROSITE" id="PS51898"/>
    </source>
</evidence>
<dbReference type="PANTHER" id="PTHR30349">
    <property type="entry name" value="PHAGE INTEGRASE-RELATED"/>
    <property type="match status" value="1"/>
</dbReference>
<proteinExistence type="inferred from homology"/>
<dbReference type="InterPro" id="IPR010998">
    <property type="entry name" value="Integrase_recombinase_N"/>
</dbReference>
<dbReference type="Proteomes" id="UP000190959">
    <property type="component" value="Unassembled WGS sequence"/>
</dbReference>
<dbReference type="InterPro" id="IPR011010">
    <property type="entry name" value="DNA_brk_join_enz"/>
</dbReference>
<protein>
    <submittedName>
        <fullName evidence="7">Integrase</fullName>
    </submittedName>
</protein>
<accession>A0A1S9MZJ4</accession>
<dbReference type="InterPro" id="IPR050090">
    <property type="entry name" value="Tyrosine_recombinase_XerCD"/>
</dbReference>
<dbReference type="Pfam" id="PF13102">
    <property type="entry name" value="Phage_int_SAM_5"/>
    <property type="match status" value="1"/>
</dbReference>
<comment type="similarity">
    <text evidence="1">Belongs to the 'phage' integrase family.</text>
</comment>
<dbReference type="PROSITE" id="PS51900">
    <property type="entry name" value="CB"/>
    <property type="match status" value="1"/>
</dbReference>
<evidence type="ECO:0000259" key="6">
    <source>
        <dbReference type="PROSITE" id="PS51900"/>
    </source>
</evidence>
<evidence type="ECO:0000256" key="3">
    <source>
        <dbReference type="ARBA" id="ARBA00023172"/>
    </source>
</evidence>
<gene>
    <name evidence="7" type="ORF">CBEIBR21_25175</name>
</gene>
<evidence type="ECO:0000256" key="1">
    <source>
        <dbReference type="ARBA" id="ARBA00008857"/>
    </source>
</evidence>
<dbReference type="GO" id="GO:0015074">
    <property type="term" value="P:DNA integration"/>
    <property type="evidence" value="ECO:0007669"/>
    <property type="project" value="InterPro"/>
</dbReference>
<dbReference type="RefSeq" id="WP_171983672.1">
    <property type="nucleotide sequence ID" value="NZ_JARUNZ010000064.1"/>
</dbReference>
<name>A0A1S9MZJ4_CLOBE</name>
<keyword evidence="3" id="KW-0233">DNA recombination</keyword>
<dbReference type="CDD" id="cd00397">
    <property type="entry name" value="DNA_BRE_C"/>
    <property type="match status" value="1"/>
</dbReference>
<feature type="domain" description="Tyr recombinase" evidence="5">
    <location>
        <begin position="116"/>
        <end position="296"/>
    </location>
</feature>